<dbReference type="EMBL" id="JBHSOC010000089">
    <property type="protein sequence ID" value="MFC5646081.1"/>
    <property type="molecule type" value="Genomic_DNA"/>
</dbReference>
<feature type="transmembrane region" description="Helical" evidence="1">
    <location>
        <begin position="64"/>
        <end position="86"/>
    </location>
</feature>
<protein>
    <submittedName>
        <fullName evidence="2">Uncharacterized protein</fullName>
    </submittedName>
</protein>
<gene>
    <name evidence="2" type="ORF">ACFPZF_32620</name>
</gene>
<sequence length="158" mass="15662">MRPTDTRARTGAGCLALVVGPVLGIATAAAVGDLARGSWGYCAGTTPGAAAALADHGPLSGFPWTLLGFAAFLAAFPGPFVAVLALSRPARLGVALGAAGLAGLVALLGCAAVDAALTVAPPDGHYLPERCPEGRPPWWPAVVPLLESGPPNGYDSRG</sequence>
<reference evidence="3" key="1">
    <citation type="journal article" date="2019" name="Int. J. Syst. Evol. Microbiol.">
        <title>The Global Catalogue of Microorganisms (GCM) 10K type strain sequencing project: providing services to taxonomists for standard genome sequencing and annotation.</title>
        <authorList>
            <consortium name="The Broad Institute Genomics Platform"/>
            <consortium name="The Broad Institute Genome Sequencing Center for Infectious Disease"/>
            <person name="Wu L."/>
            <person name="Ma J."/>
        </authorList>
    </citation>
    <scope>NUCLEOTIDE SEQUENCE [LARGE SCALE GENOMIC DNA]</scope>
    <source>
        <strain evidence="3">CGMCC 4.1622</strain>
    </source>
</reference>
<organism evidence="2 3">
    <name type="scientific">Kitasatospora cinereorecta</name>
    <dbReference type="NCBI Taxonomy" id="285560"/>
    <lineage>
        <taxon>Bacteria</taxon>
        <taxon>Bacillati</taxon>
        <taxon>Actinomycetota</taxon>
        <taxon>Actinomycetes</taxon>
        <taxon>Kitasatosporales</taxon>
        <taxon>Streptomycetaceae</taxon>
        <taxon>Kitasatospora</taxon>
    </lineage>
</organism>
<proteinExistence type="predicted"/>
<name>A0ABW0VPK7_9ACTN</name>
<evidence type="ECO:0000256" key="1">
    <source>
        <dbReference type="SAM" id="Phobius"/>
    </source>
</evidence>
<evidence type="ECO:0000313" key="3">
    <source>
        <dbReference type="Proteomes" id="UP001596066"/>
    </source>
</evidence>
<feature type="transmembrane region" description="Helical" evidence="1">
    <location>
        <begin position="12"/>
        <end position="31"/>
    </location>
</feature>
<dbReference type="RefSeq" id="WP_346141724.1">
    <property type="nucleotide sequence ID" value="NZ_BAAAUA010000006.1"/>
</dbReference>
<dbReference type="Proteomes" id="UP001596066">
    <property type="component" value="Unassembled WGS sequence"/>
</dbReference>
<keyword evidence="1" id="KW-1133">Transmembrane helix</keyword>
<evidence type="ECO:0000313" key="2">
    <source>
        <dbReference type="EMBL" id="MFC5646081.1"/>
    </source>
</evidence>
<keyword evidence="1" id="KW-0472">Membrane</keyword>
<comment type="caution">
    <text evidence="2">The sequence shown here is derived from an EMBL/GenBank/DDBJ whole genome shotgun (WGS) entry which is preliminary data.</text>
</comment>
<keyword evidence="1" id="KW-0812">Transmembrane</keyword>
<feature type="transmembrane region" description="Helical" evidence="1">
    <location>
        <begin position="93"/>
        <end position="117"/>
    </location>
</feature>
<keyword evidence="3" id="KW-1185">Reference proteome</keyword>
<accession>A0ABW0VPK7</accession>